<sequence>MLEQKLISKKQSIENTNKSGYEVLNTGEEGRVYDLRKGPRASSFFNLAGSNLESLDMDISDSDEDWVASDHETDLESGLLLKKRSSRTSALIASHQTDCEDLKSEAIIEEATCSNVKAASTACCSCSRRSYCKTEKCVCRAAGGTCGASCACVPSKCSNRESGSNMTDADVSVISEENCINTADIEKDKILASQGAMLLQSALAEKPSNVKNEGNETRRRPLSDIGNNTQIKSNAPRPNQRKKWKKSVIQLVPLPPPSAQSENIEVPEKPDNNMVEQDVPLKLPRAMRSTTSSNTLRERNADNTDELVGKRVEDNVSPQSPIRQATSSDEKENRGI</sequence>
<feature type="domain" description="Tesmin/TSO1-like CXC" evidence="2">
    <location>
        <begin position="119"/>
        <end position="163"/>
    </location>
</feature>
<accession>A0A7J6VPN0</accession>
<feature type="compositionally biased region" description="Basic and acidic residues" evidence="1">
    <location>
        <begin position="296"/>
        <end position="314"/>
    </location>
</feature>
<dbReference type="AlphaFoldDB" id="A0A7J6VPN0"/>
<gene>
    <name evidence="3" type="ORF">FRX31_023683</name>
</gene>
<feature type="region of interest" description="Disordered" evidence="1">
    <location>
        <begin position="203"/>
        <end position="336"/>
    </location>
</feature>
<name>A0A7J6VPN0_THATH</name>
<keyword evidence="4" id="KW-1185">Reference proteome</keyword>
<feature type="compositionally biased region" description="Basic and acidic residues" evidence="1">
    <location>
        <begin position="213"/>
        <end position="222"/>
    </location>
</feature>
<evidence type="ECO:0000259" key="2">
    <source>
        <dbReference type="SMART" id="SM01114"/>
    </source>
</evidence>
<dbReference type="EMBL" id="JABWDY010028899">
    <property type="protein sequence ID" value="KAF5186731.1"/>
    <property type="molecule type" value="Genomic_DNA"/>
</dbReference>
<feature type="compositionally biased region" description="Polar residues" evidence="1">
    <location>
        <begin position="316"/>
        <end position="327"/>
    </location>
</feature>
<evidence type="ECO:0000256" key="1">
    <source>
        <dbReference type="SAM" id="MobiDB-lite"/>
    </source>
</evidence>
<dbReference type="InterPro" id="IPR033467">
    <property type="entry name" value="Tesmin/TSO1-like_CXC"/>
</dbReference>
<dbReference type="Proteomes" id="UP000554482">
    <property type="component" value="Unassembled WGS sequence"/>
</dbReference>
<reference evidence="3 4" key="1">
    <citation type="submission" date="2020-06" db="EMBL/GenBank/DDBJ databases">
        <title>Transcriptomic and genomic resources for Thalictrum thalictroides and T. hernandezii: Facilitating candidate gene discovery in an emerging model plant lineage.</title>
        <authorList>
            <person name="Arias T."/>
            <person name="Riano-Pachon D.M."/>
            <person name="Di Stilio V.S."/>
        </authorList>
    </citation>
    <scope>NUCLEOTIDE SEQUENCE [LARGE SCALE GENOMIC DNA]</scope>
    <source>
        <strain evidence="4">cv. WT478/WT964</strain>
        <tissue evidence="3">Leaves</tissue>
    </source>
</reference>
<proteinExistence type="predicted"/>
<dbReference type="OrthoDB" id="1938447at2759"/>
<evidence type="ECO:0000313" key="3">
    <source>
        <dbReference type="EMBL" id="KAF5186731.1"/>
    </source>
</evidence>
<protein>
    <submittedName>
        <fullName evidence="3">Kinesin-like protein</fullName>
    </submittedName>
</protein>
<dbReference type="SMART" id="SM01114">
    <property type="entry name" value="CXC"/>
    <property type="match status" value="1"/>
</dbReference>
<comment type="caution">
    <text evidence="3">The sequence shown here is derived from an EMBL/GenBank/DDBJ whole genome shotgun (WGS) entry which is preliminary data.</text>
</comment>
<evidence type="ECO:0000313" key="4">
    <source>
        <dbReference type="Proteomes" id="UP000554482"/>
    </source>
</evidence>
<feature type="compositionally biased region" description="Polar residues" evidence="1">
    <location>
        <begin position="225"/>
        <end position="237"/>
    </location>
</feature>
<organism evidence="3 4">
    <name type="scientific">Thalictrum thalictroides</name>
    <name type="common">Rue-anemone</name>
    <name type="synonym">Anemone thalictroides</name>
    <dbReference type="NCBI Taxonomy" id="46969"/>
    <lineage>
        <taxon>Eukaryota</taxon>
        <taxon>Viridiplantae</taxon>
        <taxon>Streptophyta</taxon>
        <taxon>Embryophyta</taxon>
        <taxon>Tracheophyta</taxon>
        <taxon>Spermatophyta</taxon>
        <taxon>Magnoliopsida</taxon>
        <taxon>Ranunculales</taxon>
        <taxon>Ranunculaceae</taxon>
        <taxon>Thalictroideae</taxon>
        <taxon>Thalictrum</taxon>
    </lineage>
</organism>